<dbReference type="AlphaFoldDB" id="A0AAD5G5D8"/>
<proteinExistence type="predicted"/>
<comment type="caution">
    <text evidence="1">The sequence shown here is derived from an EMBL/GenBank/DDBJ whole genome shotgun (WGS) entry which is preliminary data.</text>
</comment>
<reference evidence="1" key="1">
    <citation type="submission" date="2022-06" db="EMBL/GenBank/DDBJ databases">
        <title>Uncovering the hologenomic basis of an extraordinary plant invasion.</title>
        <authorList>
            <person name="Bieker V.C."/>
            <person name="Martin M.D."/>
            <person name="Gilbert T."/>
            <person name="Hodgins K."/>
            <person name="Battlay P."/>
            <person name="Petersen B."/>
            <person name="Wilson J."/>
        </authorList>
    </citation>
    <scope>NUCLEOTIDE SEQUENCE</scope>
    <source>
        <strain evidence="1">AA19_3_7</strain>
        <tissue evidence="1">Leaf</tissue>
    </source>
</reference>
<keyword evidence="2" id="KW-1185">Reference proteome</keyword>
<sequence length="78" mass="9069">MRGGASPFPNRILSYCREDVWANNDNSRIRSCVYTTARKLSLHSLAIWLHAILYIKLCFDCKECFITVHHNWDLLAAK</sequence>
<evidence type="ECO:0000313" key="2">
    <source>
        <dbReference type="Proteomes" id="UP001206925"/>
    </source>
</evidence>
<name>A0AAD5G5D8_AMBAR</name>
<organism evidence="1 2">
    <name type="scientific">Ambrosia artemisiifolia</name>
    <name type="common">Common ragweed</name>
    <dbReference type="NCBI Taxonomy" id="4212"/>
    <lineage>
        <taxon>Eukaryota</taxon>
        <taxon>Viridiplantae</taxon>
        <taxon>Streptophyta</taxon>
        <taxon>Embryophyta</taxon>
        <taxon>Tracheophyta</taxon>
        <taxon>Spermatophyta</taxon>
        <taxon>Magnoliopsida</taxon>
        <taxon>eudicotyledons</taxon>
        <taxon>Gunneridae</taxon>
        <taxon>Pentapetalae</taxon>
        <taxon>asterids</taxon>
        <taxon>campanulids</taxon>
        <taxon>Asterales</taxon>
        <taxon>Asteraceae</taxon>
        <taxon>Asteroideae</taxon>
        <taxon>Heliantheae alliance</taxon>
        <taxon>Heliantheae</taxon>
        <taxon>Ambrosia</taxon>
    </lineage>
</organism>
<accession>A0AAD5G5D8</accession>
<dbReference type="EMBL" id="JAMZMK010011258">
    <property type="protein sequence ID" value="KAI7728186.1"/>
    <property type="molecule type" value="Genomic_DNA"/>
</dbReference>
<protein>
    <submittedName>
        <fullName evidence="1">Uncharacterized protein</fullName>
    </submittedName>
</protein>
<dbReference type="Proteomes" id="UP001206925">
    <property type="component" value="Unassembled WGS sequence"/>
</dbReference>
<evidence type="ECO:0000313" key="1">
    <source>
        <dbReference type="EMBL" id="KAI7728186.1"/>
    </source>
</evidence>
<gene>
    <name evidence="1" type="ORF">M8C21_006358</name>
</gene>